<name>A0ABP8G129_9BACT</name>
<dbReference type="InterPro" id="IPR033985">
    <property type="entry name" value="SusD-like_N"/>
</dbReference>
<dbReference type="RefSeq" id="WP_344980071.1">
    <property type="nucleotide sequence ID" value="NZ_BAABFN010000006.1"/>
</dbReference>
<comment type="subcellular location">
    <subcellularLocation>
        <location evidence="1">Cell outer membrane</location>
    </subcellularLocation>
</comment>
<keyword evidence="4" id="KW-0472">Membrane</keyword>
<evidence type="ECO:0000259" key="7">
    <source>
        <dbReference type="Pfam" id="PF07980"/>
    </source>
</evidence>
<dbReference type="Gene3D" id="1.25.40.390">
    <property type="match status" value="1"/>
</dbReference>
<dbReference type="Pfam" id="PF07980">
    <property type="entry name" value="SusD_RagB"/>
    <property type="match status" value="1"/>
</dbReference>
<evidence type="ECO:0000313" key="9">
    <source>
        <dbReference type="EMBL" id="GAA4315190.1"/>
    </source>
</evidence>
<evidence type="ECO:0000256" key="3">
    <source>
        <dbReference type="ARBA" id="ARBA00022729"/>
    </source>
</evidence>
<protein>
    <submittedName>
        <fullName evidence="9">RagB/SusD family nutrient uptake outer membrane protein</fullName>
    </submittedName>
</protein>
<sequence>MKIIKSISVLFACGMLFTACSKKLNVPPMNIISDNDIFNSANGITAYMARMYSQMPVEDFKFSTDQGYNSWNYIKCLATFSGEGQNKNVTGLTNGNTGYWGDAYTLIRETNYFMTTLPKYAANFNNDQAQLDRWMAEARFIRAYTYFELAKRYGGVPIIDSVQYYPGTSLEDLQVPRNTEEEVFGYIAADCDFAIQHLDETSEQKGRVNKYVAAALKSRALLFAGSIAKYNKTRLFDRDGRSLLGIPADKADSFFKASYEASLMLEGHYSLYQPAPDKYQNYVNLFIDDNSPENIFVKYYHYPDVVHSYDALEIPYQQVGANGYSSYLNPTLEYVELFGGIPKNADGTLKTKDADGKYILYPHRLDLFARAEPRLLATVIVPGSGYRGEEIDVRRGIYTGSVTGGISGLIPDGYTGKYPETNLVTSSSSTQQPYTLPDGSKMNPAGLSGIFTGEPHTVTGFYIRKYMDSTKDDASMLLMRSDQHWIDMRYAEILLNRAEAAFELQADGQGGADYLGDAYKCINRIRERAGASLLSGPGVMTADTIRIERKKELAFENKTWWDIRRWRTADKEINNKTYRMLNPFYAAQADAYFFDVRRDERNIRFTFNPTWYYEPIPSGELTKDPNLIQNPGY</sequence>
<keyword evidence="5" id="KW-0998">Cell outer membrane</keyword>
<keyword evidence="3 6" id="KW-0732">Signal</keyword>
<dbReference type="InterPro" id="IPR011990">
    <property type="entry name" value="TPR-like_helical_dom_sf"/>
</dbReference>
<evidence type="ECO:0000256" key="4">
    <source>
        <dbReference type="ARBA" id="ARBA00023136"/>
    </source>
</evidence>
<proteinExistence type="inferred from homology"/>
<dbReference type="PROSITE" id="PS51257">
    <property type="entry name" value="PROKAR_LIPOPROTEIN"/>
    <property type="match status" value="1"/>
</dbReference>
<comment type="caution">
    <text evidence="9">The sequence shown here is derived from an EMBL/GenBank/DDBJ whole genome shotgun (WGS) entry which is preliminary data.</text>
</comment>
<dbReference type="InterPro" id="IPR012944">
    <property type="entry name" value="SusD_RagB_dom"/>
</dbReference>
<feature type="chain" id="PRO_5046891574" evidence="6">
    <location>
        <begin position="22"/>
        <end position="633"/>
    </location>
</feature>
<evidence type="ECO:0000256" key="1">
    <source>
        <dbReference type="ARBA" id="ARBA00004442"/>
    </source>
</evidence>
<feature type="domain" description="RagB/SusD" evidence="7">
    <location>
        <begin position="320"/>
        <end position="633"/>
    </location>
</feature>
<accession>A0ABP8G129</accession>
<feature type="signal peptide" evidence="6">
    <location>
        <begin position="1"/>
        <end position="21"/>
    </location>
</feature>
<evidence type="ECO:0000259" key="8">
    <source>
        <dbReference type="Pfam" id="PF14322"/>
    </source>
</evidence>
<keyword evidence="10" id="KW-1185">Reference proteome</keyword>
<gene>
    <name evidence="9" type="ORF">GCM10023143_26410</name>
</gene>
<evidence type="ECO:0000256" key="6">
    <source>
        <dbReference type="SAM" id="SignalP"/>
    </source>
</evidence>
<evidence type="ECO:0000256" key="2">
    <source>
        <dbReference type="ARBA" id="ARBA00006275"/>
    </source>
</evidence>
<feature type="domain" description="SusD-like N-terminal" evidence="8">
    <location>
        <begin position="53"/>
        <end position="220"/>
    </location>
</feature>
<dbReference type="Pfam" id="PF14322">
    <property type="entry name" value="SusD-like_3"/>
    <property type="match status" value="1"/>
</dbReference>
<dbReference type="Proteomes" id="UP001501207">
    <property type="component" value="Unassembled WGS sequence"/>
</dbReference>
<evidence type="ECO:0000256" key="5">
    <source>
        <dbReference type="ARBA" id="ARBA00023237"/>
    </source>
</evidence>
<organism evidence="9 10">
    <name type="scientific">Compostibacter hankyongensis</name>
    <dbReference type="NCBI Taxonomy" id="1007089"/>
    <lineage>
        <taxon>Bacteria</taxon>
        <taxon>Pseudomonadati</taxon>
        <taxon>Bacteroidota</taxon>
        <taxon>Chitinophagia</taxon>
        <taxon>Chitinophagales</taxon>
        <taxon>Chitinophagaceae</taxon>
        <taxon>Compostibacter</taxon>
    </lineage>
</organism>
<evidence type="ECO:0000313" key="10">
    <source>
        <dbReference type="Proteomes" id="UP001501207"/>
    </source>
</evidence>
<comment type="similarity">
    <text evidence="2">Belongs to the SusD family.</text>
</comment>
<reference evidence="10" key="1">
    <citation type="journal article" date="2019" name="Int. J. Syst. Evol. Microbiol.">
        <title>The Global Catalogue of Microorganisms (GCM) 10K type strain sequencing project: providing services to taxonomists for standard genome sequencing and annotation.</title>
        <authorList>
            <consortium name="The Broad Institute Genomics Platform"/>
            <consortium name="The Broad Institute Genome Sequencing Center for Infectious Disease"/>
            <person name="Wu L."/>
            <person name="Ma J."/>
        </authorList>
    </citation>
    <scope>NUCLEOTIDE SEQUENCE [LARGE SCALE GENOMIC DNA]</scope>
    <source>
        <strain evidence="10">JCM 17664</strain>
    </source>
</reference>
<dbReference type="EMBL" id="BAABFN010000006">
    <property type="protein sequence ID" value="GAA4315190.1"/>
    <property type="molecule type" value="Genomic_DNA"/>
</dbReference>
<dbReference type="SUPFAM" id="SSF48452">
    <property type="entry name" value="TPR-like"/>
    <property type="match status" value="1"/>
</dbReference>